<proteinExistence type="predicted"/>
<dbReference type="AlphaFoldDB" id="W4JWZ8"/>
<name>W4JWZ8_HETIT</name>
<dbReference type="GeneID" id="20672937"/>
<dbReference type="RefSeq" id="XP_009550085.1">
    <property type="nucleotide sequence ID" value="XM_009551790.1"/>
</dbReference>
<organism evidence="3 4">
    <name type="scientific">Heterobasidion irregulare (strain TC 32-1)</name>
    <dbReference type="NCBI Taxonomy" id="747525"/>
    <lineage>
        <taxon>Eukaryota</taxon>
        <taxon>Fungi</taxon>
        <taxon>Dikarya</taxon>
        <taxon>Basidiomycota</taxon>
        <taxon>Agaricomycotina</taxon>
        <taxon>Agaricomycetes</taxon>
        <taxon>Russulales</taxon>
        <taxon>Bondarzewiaceae</taxon>
        <taxon>Heterobasidion</taxon>
        <taxon>Heterobasidion annosum species complex</taxon>
    </lineage>
</organism>
<dbReference type="InParanoid" id="W4JWZ8"/>
<evidence type="ECO:0000256" key="2">
    <source>
        <dbReference type="SAM" id="SignalP"/>
    </source>
</evidence>
<evidence type="ECO:0000313" key="3">
    <source>
        <dbReference type="EMBL" id="ETW78083.1"/>
    </source>
</evidence>
<reference evidence="3 4" key="1">
    <citation type="journal article" date="2012" name="New Phytol.">
        <title>Insight into trade-off between wood decay and parasitism from the genome of a fungal forest pathogen.</title>
        <authorList>
            <person name="Olson A."/>
            <person name="Aerts A."/>
            <person name="Asiegbu F."/>
            <person name="Belbahri L."/>
            <person name="Bouzid O."/>
            <person name="Broberg A."/>
            <person name="Canback B."/>
            <person name="Coutinho P.M."/>
            <person name="Cullen D."/>
            <person name="Dalman K."/>
            <person name="Deflorio G."/>
            <person name="van Diepen L.T."/>
            <person name="Dunand C."/>
            <person name="Duplessis S."/>
            <person name="Durling M."/>
            <person name="Gonthier P."/>
            <person name="Grimwood J."/>
            <person name="Fossdal C.G."/>
            <person name="Hansson D."/>
            <person name="Henrissat B."/>
            <person name="Hietala A."/>
            <person name="Himmelstrand K."/>
            <person name="Hoffmeister D."/>
            <person name="Hogberg N."/>
            <person name="James T.Y."/>
            <person name="Karlsson M."/>
            <person name="Kohler A."/>
            <person name="Kues U."/>
            <person name="Lee Y.H."/>
            <person name="Lin Y.C."/>
            <person name="Lind M."/>
            <person name="Lindquist E."/>
            <person name="Lombard V."/>
            <person name="Lucas S."/>
            <person name="Lunden K."/>
            <person name="Morin E."/>
            <person name="Murat C."/>
            <person name="Park J."/>
            <person name="Raffaello T."/>
            <person name="Rouze P."/>
            <person name="Salamov A."/>
            <person name="Schmutz J."/>
            <person name="Solheim H."/>
            <person name="Stahlberg J."/>
            <person name="Velez H."/>
            <person name="de Vries R.P."/>
            <person name="Wiebenga A."/>
            <person name="Woodward S."/>
            <person name="Yakovlev I."/>
            <person name="Garbelotto M."/>
            <person name="Martin F."/>
            <person name="Grigoriev I.V."/>
            <person name="Stenlid J."/>
        </authorList>
    </citation>
    <scope>NUCLEOTIDE SEQUENCE [LARGE SCALE GENOMIC DNA]</scope>
    <source>
        <strain evidence="3 4">TC 32-1</strain>
    </source>
</reference>
<dbReference type="Proteomes" id="UP000030671">
    <property type="component" value="Unassembled WGS sequence"/>
</dbReference>
<accession>W4JWZ8</accession>
<keyword evidence="2" id="KW-0732">Signal</keyword>
<feature type="compositionally biased region" description="Low complexity" evidence="1">
    <location>
        <begin position="110"/>
        <end position="125"/>
    </location>
</feature>
<evidence type="ECO:0000256" key="1">
    <source>
        <dbReference type="SAM" id="MobiDB-lite"/>
    </source>
</evidence>
<evidence type="ECO:0008006" key="5">
    <source>
        <dbReference type="Google" id="ProtNLM"/>
    </source>
</evidence>
<sequence>MRIPIHILPLLAFCQVLILSVDARQRSGHGGILRRAAGHLHDVAAVRRASSFARDFRIVLSELGRVASVSSKPNPSPIRLVSLRPRAGGALGQAICELRSPGLATGGNGTATTPAGGSGTSTASATASAALPSSSSRWSLAQSYVSVTRTQKQIASRASAHVLSPL</sequence>
<feature type="signal peptide" evidence="2">
    <location>
        <begin position="1"/>
        <end position="23"/>
    </location>
</feature>
<dbReference type="KEGG" id="hir:HETIRDRAFT_411254"/>
<dbReference type="EMBL" id="KI925462">
    <property type="protein sequence ID" value="ETW78083.1"/>
    <property type="molecule type" value="Genomic_DNA"/>
</dbReference>
<protein>
    <recommendedName>
        <fullName evidence="5">Secreted protein</fullName>
    </recommendedName>
</protein>
<feature type="region of interest" description="Disordered" evidence="1">
    <location>
        <begin position="103"/>
        <end position="125"/>
    </location>
</feature>
<feature type="chain" id="PRO_5004843884" description="Secreted protein" evidence="2">
    <location>
        <begin position="24"/>
        <end position="166"/>
    </location>
</feature>
<evidence type="ECO:0000313" key="4">
    <source>
        <dbReference type="Proteomes" id="UP000030671"/>
    </source>
</evidence>
<keyword evidence="4" id="KW-1185">Reference proteome</keyword>
<gene>
    <name evidence="3" type="ORF">HETIRDRAFT_411254</name>
</gene>
<dbReference type="HOGENOM" id="CLU_1602946_0_0_1"/>